<dbReference type="SUPFAM" id="SSF158472">
    <property type="entry name" value="HAMP domain-like"/>
    <property type="match status" value="1"/>
</dbReference>
<dbReference type="SMART" id="SM00304">
    <property type="entry name" value="HAMP"/>
    <property type="match status" value="1"/>
</dbReference>
<dbReference type="Gene3D" id="6.10.340.10">
    <property type="match status" value="1"/>
</dbReference>
<sequence>MNIDKLLAGFSIQTKVVVLVIPLLAGIAGLAAINLYTGSLLGGRLIGTSASIETLSGFKQAYAGMNEFLQLATPEKRDEVIVDLDAQVAKFENLLALADNEAEAGALERARSVAVSLRARTTELWDVHGEEAAARASISEILQILTDAKNRTNQRAEQVSAGIAEDEKGAKDLLYAAEKLTEGSDAIANIVTTIMRAATPQEAIGVAEGHKKRIQRMLTLLIPAIPQDRVEIREAITTNLKGILEVIKLDTAGQPQLAELQGYANGLRPHGYALQSVSGEVARSGILRFSELDEMIIKGRSMVAQSSSFIKHGGELEVAIVRFLGEPTRERAKQLATKLQKIEQDIQLIRLAEGGDELLEAFGAGTLDQIRVLLPLSRQLIDKVAARQAAFDEASAQINDAWSSIIVFADSQQQGATVTRQRATGISVGAAIGAAIFALLAATVLIAALRGPIRRLVAAMRDVAAGNLDVDIADNSRADEIGEMARALDVFKHNAIDKIRVEDESARTRDMAAQCAGPVRCREGPGQ</sequence>
<organism evidence="3 4">
    <name type="scientific">Hoeflea ulvae</name>
    <dbReference type="NCBI Taxonomy" id="2983764"/>
    <lineage>
        <taxon>Bacteria</taxon>
        <taxon>Pseudomonadati</taxon>
        <taxon>Pseudomonadota</taxon>
        <taxon>Alphaproteobacteria</taxon>
        <taxon>Hyphomicrobiales</taxon>
        <taxon>Rhizobiaceae</taxon>
        <taxon>Hoeflea</taxon>
    </lineage>
</organism>
<name>A0ABT3YCQ7_9HYPH</name>
<feature type="transmembrane region" description="Helical" evidence="1">
    <location>
        <begin position="16"/>
        <end position="36"/>
    </location>
</feature>
<dbReference type="EMBL" id="JAOVZQ010000001">
    <property type="protein sequence ID" value="MCY0093569.1"/>
    <property type="molecule type" value="Genomic_DNA"/>
</dbReference>
<evidence type="ECO:0000256" key="1">
    <source>
        <dbReference type="SAM" id="Phobius"/>
    </source>
</evidence>
<dbReference type="CDD" id="cd06225">
    <property type="entry name" value="HAMP"/>
    <property type="match status" value="1"/>
</dbReference>
<evidence type="ECO:0000313" key="4">
    <source>
        <dbReference type="Proteomes" id="UP001081283"/>
    </source>
</evidence>
<dbReference type="InterPro" id="IPR003660">
    <property type="entry name" value="HAMP_dom"/>
</dbReference>
<feature type="transmembrane region" description="Helical" evidence="1">
    <location>
        <begin position="426"/>
        <end position="449"/>
    </location>
</feature>
<reference evidence="3" key="1">
    <citation type="submission" date="2022-10" db="EMBL/GenBank/DDBJ databases">
        <title>Hoeflea sp. J2-29, isolated from marine algae.</title>
        <authorList>
            <person name="Kristyanto S."/>
            <person name="Kim J.M."/>
            <person name="Jeon C.O."/>
        </authorList>
    </citation>
    <scope>NUCLEOTIDE SEQUENCE</scope>
    <source>
        <strain evidence="3">J2-29</strain>
    </source>
</reference>
<comment type="caution">
    <text evidence="3">The sequence shown here is derived from an EMBL/GenBank/DDBJ whole genome shotgun (WGS) entry which is preliminary data.</text>
</comment>
<proteinExistence type="predicted"/>
<dbReference type="RefSeq" id="WP_267611521.1">
    <property type="nucleotide sequence ID" value="NZ_JAOVZQ010000001.1"/>
</dbReference>
<evidence type="ECO:0000259" key="2">
    <source>
        <dbReference type="PROSITE" id="PS50885"/>
    </source>
</evidence>
<dbReference type="Pfam" id="PF00672">
    <property type="entry name" value="HAMP"/>
    <property type="match status" value="1"/>
</dbReference>
<protein>
    <submittedName>
        <fullName evidence="3">HAMP domain-containing protein</fullName>
    </submittedName>
</protein>
<keyword evidence="1" id="KW-0472">Membrane</keyword>
<evidence type="ECO:0000313" key="3">
    <source>
        <dbReference type="EMBL" id="MCY0093569.1"/>
    </source>
</evidence>
<gene>
    <name evidence="3" type="ORF">OEG82_05985</name>
</gene>
<dbReference type="Proteomes" id="UP001081283">
    <property type="component" value="Unassembled WGS sequence"/>
</dbReference>
<keyword evidence="1" id="KW-0812">Transmembrane</keyword>
<keyword evidence="4" id="KW-1185">Reference proteome</keyword>
<accession>A0ABT3YCQ7</accession>
<feature type="domain" description="HAMP" evidence="2">
    <location>
        <begin position="447"/>
        <end position="500"/>
    </location>
</feature>
<dbReference type="PROSITE" id="PS50885">
    <property type="entry name" value="HAMP"/>
    <property type="match status" value="1"/>
</dbReference>
<keyword evidence="1" id="KW-1133">Transmembrane helix</keyword>